<dbReference type="SUPFAM" id="SSF88659">
    <property type="entry name" value="Sigma3 and sigma4 domains of RNA polymerase sigma factors"/>
    <property type="match status" value="1"/>
</dbReference>
<evidence type="ECO:0000256" key="1">
    <source>
        <dbReference type="ARBA" id="ARBA00010641"/>
    </source>
</evidence>
<evidence type="ECO:0000256" key="4">
    <source>
        <dbReference type="ARBA" id="ARBA00023125"/>
    </source>
</evidence>
<accession>A0A1N6K6H0</accession>
<dbReference type="InterPro" id="IPR013249">
    <property type="entry name" value="RNA_pol_sigma70_r4_t2"/>
</dbReference>
<gene>
    <name evidence="9" type="ORF">SAMN04488055_5181</name>
</gene>
<protein>
    <recommendedName>
        <fullName evidence="6">RNA polymerase sigma factor</fullName>
    </recommendedName>
</protein>
<keyword evidence="10" id="KW-1185">Reference proteome</keyword>
<evidence type="ECO:0000256" key="3">
    <source>
        <dbReference type="ARBA" id="ARBA00023082"/>
    </source>
</evidence>
<evidence type="ECO:0000256" key="6">
    <source>
        <dbReference type="RuleBase" id="RU000716"/>
    </source>
</evidence>
<dbReference type="InterPro" id="IPR013324">
    <property type="entry name" value="RNA_pol_sigma_r3/r4-like"/>
</dbReference>
<name>A0A1N6K6H0_9BACT</name>
<keyword evidence="3 6" id="KW-0731">Sigma factor</keyword>
<dbReference type="EMBL" id="FSRA01000002">
    <property type="protein sequence ID" value="SIO52168.1"/>
    <property type="molecule type" value="Genomic_DNA"/>
</dbReference>
<dbReference type="Pfam" id="PF04542">
    <property type="entry name" value="Sigma70_r2"/>
    <property type="match status" value="1"/>
</dbReference>
<evidence type="ECO:0000259" key="8">
    <source>
        <dbReference type="Pfam" id="PF08281"/>
    </source>
</evidence>
<dbReference type="SUPFAM" id="SSF88946">
    <property type="entry name" value="Sigma2 domain of RNA polymerase sigma factors"/>
    <property type="match status" value="1"/>
</dbReference>
<dbReference type="Gene3D" id="1.10.1740.10">
    <property type="match status" value="1"/>
</dbReference>
<evidence type="ECO:0000256" key="5">
    <source>
        <dbReference type="ARBA" id="ARBA00023163"/>
    </source>
</evidence>
<reference evidence="10" key="1">
    <citation type="submission" date="2016-11" db="EMBL/GenBank/DDBJ databases">
        <authorList>
            <person name="Varghese N."/>
            <person name="Submissions S."/>
        </authorList>
    </citation>
    <scope>NUCLEOTIDE SEQUENCE [LARGE SCALE GENOMIC DNA]</scope>
    <source>
        <strain evidence="10">DSM 24787</strain>
    </source>
</reference>
<evidence type="ECO:0000313" key="10">
    <source>
        <dbReference type="Proteomes" id="UP000185003"/>
    </source>
</evidence>
<dbReference type="AlphaFoldDB" id="A0A1N6K6H0"/>
<keyword evidence="5 6" id="KW-0804">Transcription</keyword>
<comment type="similarity">
    <text evidence="1 6">Belongs to the sigma-70 factor family. ECF subfamily.</text>
</comment>
<keyword evidence="4 6" id="KW-0238">DNA-binding</keyword>
<dbReference type="InterPro" id="IPR014327">
    <property type="entry name" value="RNA_pol_sigma70_bacteroid"/>
</dbReference>
<dbReference type="InterPro" id="IPR013325">
    <property type="entry name" value="RNA_pol_sigma_r2"/>
</dbReference>
<dbReference type="CDD" id="cd06171">
    <property type="entry name" value="Sigma70_r4"/>
    <property type="match status" value="1"/>
</dbReference>
<dbReference type="PROSITE" id="PS01063">
    <property type="entry name" value="SIGMA70_ECF"/>
    <property type="match status" value="1"/>
</dbReference>
<dbReference type="GO" id="GO:0003677">
    <property type="term" value="F:DNA binding"/>
    <property type="evidence" value="ECO:0007669"/>
    <property type="project" value="UniProtKB-KW"/>
</dbReference>
<dbReference type="Proteomes" id="UP000185003">
    <property type="component" value="Unassembled WGS sequence"/>
</dbReference>
<dbReference type="NCBIfam" id="TIGR02937">
    <property type="entry name" value="sigma70-ECF"/>
    <property type="match status" value="1"/>
</dbReference>
<dbReference type="InterPro" id="IPR007627">
    <property type="entry name" value="RNA_pol_sigma70_r2"/>
</dbReference>
<feature type="domain" description="RNA polymerase sigma factor 70 region 4 type 2" evidence="8">
    <location>
        <begin position="124"/>
        <end position="176"/>
    </location>
</feature>
<dbReference type="PANTHER" id="PTHR43133:SF46">
    <property type="entry name" value="RNA POLYMERASE SIGMA-70 FACTOR ECF SUBFAMILY"/>
    <property type="match status" value="1"/>
</dbReference>
<dbReference type="InterPro" id="IPR014284">
    <property type="entry name" value="RNA_pol_sigma-70_dom"/>
</dbReference>
<dbReference type="NCBIfam" id="TIGR02985">
    <property type="entry name" value="Sig70_bacteroi1"/>
    <property type="match status" value="1"/>
</dbReference>
<dbReference type="Pfam" id="PF08281">
    <property type="entry name" value="Sigma70_r4_2"/>
    <property type="match status" value="1"/>
</dbReference>
<dbReference type="InterPro" id="IPR036388">
    <property type="entry name" value="WH-like_DNA-bd_sf"/>
</dbReference>
<dbReference type="RefSeq" id="WP_074242439.1">
    <property type="nucleotide sequence ID" value="NZ_FSRA01000002.1"/>
</dbReference>
<evidence type="ECO:0000256" key="2">
    <source>
        <dbReference type="ARBA" id="ARBA00023015"/>
    </source>
</evidence>
<evidence type="ECO:0000259" key="7">
    <source>
        <dbReference type="Pfam" id="PF04542"/>
    </source>
</evidence>
<dbReference type="InterPro" id="IPR039425">
    <property type="entry name" value="RNA_pol_sigma-70-like"/>
</dbReference>
<dbReference type="GO" id="GO:0016987">
    <property type="term" value="F:sigma factor activity"/>
    <property type="evidence" value="ECO:0007669"/>
    <property type="project" value="UniProtKB-KW"/>
</dbReference>
<dbReference type="InterPro" id="IPR000838">
    <property type="entry name" value="RNA_pol_sigma70_ECF_CS"/>
</dbReference>
<evidence type="ECO:0000313" key="9">
    <source>
        <dbReference type="EMBL" id="SIO52168.1"/>
    </source>
</evidence>
<keyword evidence="2 6" id="KW-0805">Transcription regulation</keyword>
<dbReference type="PANTHER" id="PTHR43133">
    <property type="entry name" value="RNA POLYMERASE ECF-TYPE SIGMA FACTO"/>
    <property type="match status" value="1"/>
</dbReference>
<dbReference type="GO" id="GO:0006352">
    <property type="term" value="P:DNA-templated transcription initiation"/>
    <property type="evidence" value="ECO:0007669"/>
    <property type="project" value="InterPro"/>
</dbReference>
<sequence>MPGNSFTNEKALLLRVAEGNENAFAELFHNYYNQLGDFIIRITESEEITQEIVQDVFLKIWTNRQALAKVDSFKAYLFTVARNHAFNCLKQTARLRNRQKAYEYYELQAAGTQHEEAMSTDVLQLVEKAVELLPPRQRSVFLLSRKEGISHELIARKLNISHETVKKHMVLALRFLRDHLRTSLRFLVLILSFIFRS</sequence>
<dbReference type="Gene3D" id="1.10.10.10">
    <property type="entry name" value="Winged helix-like DNA-binding domain superfamily/Winged helix DNA-binding domain"/>
    <property type="match status" value="1"/>
</dbReference>
<dbReference type="STRING" id="536979.SAMN04488055_5181"/>
<feature type="domain" description="RNA polymerase sigma-70 region 2" evidence="7">
    <location>
        <begin position="27"/>
        <end position="94"/>
    </location>
</feature>
<organism evidence="9 10">
    <name type="scientific">Chitinophaga niabensis</name>
    <dbReference type="NCBI Taxonomy" id="536979"/>
    <lineage>
        <taxon>Bacteria</taxon>
        <taxon>Pseudomonadati</taxon>
        <taxon>Bacteroidota</taxon>
        <taxon>Chitinophagia</taxon>
        <taxon>Chitinophagales</taxon>
        <taxon>Chitinophagaceae</taxon>
        <taxon>Chitinophaga</taxon>
    </lineage>
</organism>
<proteinExistence type="inferred from homology"/>